<dbReference type="Pfam" id="PF00008">
    <property type="entry name" value="EGF"/>
    <property type="match status" value="1"/>
</dbReference>
<dbReference type="CDD" id="cd00054">
    <property type="entry name" value="EGF_CA"/>
    <property type="match status" value="1"/>
</dbReference>
<evidence type="ECO:0000256" key="1">
    <source>
        <dbReference type="ARBA" id="ARBA00022473"/>
    </source>
</evidence>
<organism evidence="14">
    <name type="scientific">Mesocestoides corti</name>
    <name type="common">Flatworm</name>
    <dbReference type="NCBI Taxonomy" id="53468"/>
    <lineage>
        <taxon>Eukaryota</taxon>
        <taxon>Metazoa</taxon>
        <taxon>Spiralia</taxon>
        <taxon>Lophotrochozoa</taxon>
        <taxon>Platyhelminthes</taxon>
        <taxon>Cestoda</taxon>
        <taxon>Eucestoda</taxon>
        <taxon>Cyclophyllidea</taxon>
        <taxon>Mesocestoididae</taxon>
        <taxon>Mesocestoides</taxon>
    </lineage>
</organism>
<evidence type="ECO:0000313" key="14">
    <source>
        <dbReference type="WBParaSite" id="MCU_011015-RC"/>
    </source>
</evidence>
<dbReference type="PANTHER" id="PTHR24049">
    <property type="entry name" value="CRUMBS FAMILY MEMBER"/>
    <property type="match status" value="1"/>
</dbReference>
<dbReference type="PROSITE" id="PS00022">
    <property type="entry name" value="EGF_1"/>
    <property type="match status" value="2"/>
</dbReference>
<evidence type="ECO:0000256" key="8">
    <source>
        <dbReference type="PROSITE-ProRule" id="PRU00377"/>
    </source>
</evidence>
<sequence>MNHQFCGLCRITLSSSIMVHITKPWFNTTSDLTCSKEYKSDPTWGFCQRNSLNQMTQLLVQNQTTQIPADRPGMWTLATRKEVGKVKLSFFFESLDGRLPSGQTCDSWPYVMCDIFLKICVTSEGSRPCDVFSHKSEFWEDTHTKQVSVGFPLRKPLPKSLDVVVEALDADTSGRPDEVARFRGNLQITELPNTPAKFRMVREDLGAVNRVQLESYAHIVCARFYYGGDCSRKCMPDPQRYFCDTNGNKKCNKGYLGKECDQRDYCLNHTCAEFAECRNSPTRFECWCDDMEGPQCFAGFDPCSPERNPCSGHGECSRTGPHGVTFKCLCEPDWMGDRCQQRRPPCLVALENNVTLCLNGGTCHDATDVEGQFSCDCPPGWWGDRCEKTASIVQTAPFIATTSVVAAAILLSLLVFSVTVCWKKKLQKRQPTFTCVSSLQVPHMQSGPSPEGIPPHQLRSRRLELPPSASVASVPSSSRRVSGASNPEACSLSSSCRYPTENSTIQGQQISYL</sequence>
<dbReference type="GO" id="GO:0007157">
    <property type="term" value="P:heterophilic cell-cell adhesion via plasma membrane cell adhesion molecules"/>
    <property type="evidence" value="ECO:0007669"/>
    <property type="project" value="TreeGrafter"/>
</dbReference>
<dbReference type="PROSITE" id="PS51051">
    <property type="entry name" value="DSL"/>
    <property type="match status" value="1"/>
</dbReference>
<keyword evidence="3 9" id="KW-0732">Signal</keyword>
<dbReference type="PROSITE" id="PS50026">
    <property type="entry name" value="EGF_3"/>
    <property type="match status" value="2"/>
</dbReference>
<feature type="disulfide bond" evidence="8">
    <location>
        <begin position="251"/>
        <end position="260"/>
    </location>
</feature>
<dbReference type="SMART" id="SM00051">
    <property type="entry name" value="DSL"/>
    <property type="match status" value="1"/>
</dbReference>
<dbReference type="PROSITE" id="PS01186">
    <property type="entry name" value="EGF_2"/>
    <property type="match status" value="1"/>
</dbReference>
<evidence type="ECO:0000256" key="4">
    <source>
        <dbReference type="ARBA" id="ARBA00022737"/>
    </source>
</evidence>
<dbReference type="InterPro" id="IPR001774">
    <property type="entry name" value="DSL"/>
</dbReference>
<comment type="subcellular location">
    <subcellularLocation>
        <location evidence="9">Membrane</location>
        <topology evidence="9">Single-pass type I membrane protein</topology>
    </subcellularLocation>
</comment>
<keyword evidence="1 9" id="KW-0217">Developmental protein</keyword>
<evidence type="ECO:0000256" key="2">
    <source>
        <dbReference type="ARBA" id="ARBA00022536"/>
    </source>
</evidence>
<reference evidence="14" key="1">
    <citation type="submission" date="2019-11" db="UniProtKB">
        <authorList>
            <consortium name="WormBaseParasite"/>
        </authorList>
    </citation>
    <scope>IDENTIFICATION</scope>
</reference>
<keyword evidence="6 7" id="KW-1015">Disulfide bond</keyword>
<dbReference type="SMART" id="SM00179">
    <property type="entry name" value="EGF_CA"/>
    <property type="match status" value="1"/>
</dbReference>
<evidence type="ECO:0000256" key="11">
    <source>
        <dbReference type="SAM" id="Phobius"/>
    </source>
</evidence>
<dbReference type="GO" id="GO:0005509">
    <property type="term" value="F:calcium ion binding"/>
    <property type="evidence" value="ECO:0007669"/>
    <property type="project" value="InterPro"/>
</dbReference>
<keyword evidence="9 11" id="KW-0812">Transmembrane</keyword>
<dbReference type="SUPFAM" id="SSF57196">
    <property type="entry name" value="EGF/Laminin"/>
    <property type="match status" value="2"/>
</dbReference>
<dbReference type="FunFam" id="2.10.25.10:FF:000118">
    <property type="entry name" value="protein delta homolog 2"/>
    <property type="match status" value="1"/>
</dbReference>
<feature type="disulfide bond" evidence="7">
    <location>
        <begin position="330"/>
        <end position="339"/>
    </location>
</feature>
<evidence type="ECO:0000256" key="9">
    <source>
        <dbReference type="RuleBase" id="RU280815"/>
    </source>
</evidence>
<accession>A0A5K3FT12</accession>
<keyword evidence="9 11" id="KW-1133">Transmembrane helix</keyword>
<dbReference type="GO" id="GO:0007154">
    <property type="term" value="P:cell communication"/>
    <property type="evidence" value="ECO:0007669"/>
    <property type="project" value="InterPro"/>
</dbReference>
<evidence type="ECO:0000256" key="6">
    <source>
        <dbReference type="ARBA" id="ARBA00023157"/>
    </source>
</evidence>
<feature type="region of interest" description="Disordered" evidence="10">
    <location>
        <begin position="466"/>
        <end position="492"/>
    </location>
</feature>
<dbReference type="WBParaSite" id="MCU_011015-RC">
    <property type="protein sequence ID" value="MCU_011015-RC"/>
    <property type="gene ID" value="MCU_011015"/>
</dbReference>
<evidence type="ECO:0000256" key="7">
    <source>
        <dbReference type="PROSITE-ProRule" id="PRU00076"/>
    </source>
</evidence>
<feature type="transmembrane region" description="Helical" evidence="11">
    <location>
        <begin position="398"/>
        <end position="422"/>
    </location>
</feature>
<feature type="domain" description="DSL" evidence="13">
    <location>
        <begin position="219"/>
        <end position="260"/>
    </location>
</feature>
<keyword evidence="2 7" id="KW-0245">EGF-like domain</keyword>
<dbReference type="GO" id="GO:0030154">
    <property type="term" value="P:cell differentiation"/>
    <property type="evidence" value="ECO:0007669"/>
    <property type="project" value="UniProtKB-KW"/>
</dbReference>
<protein>
    <recommendedName>
        <fullName evidence="9">Delta-like protein</fullName>
    </recommendedName>
</protein>
<name>A0A5K3FT12_MESCO</name>
<feature type="domain" description="EGF-like" evidence="12">
    <location>
        <begin position="299"/>
        <end position="340"/>
    </location>
</feature>
<keyword evidence="9 11" id="KW-0472">Membrane</keyword>
<dbReference type="PANTHER" id="PTHR24049:SF22">
    <property type="entry name" value="DROSOPHILA CRUMBS HOMOLOG"/>
    <property type="match status" value="1"/>
</dbReference>
<feature type="disulfide bond" evidence="8">
    <location>
        <begin position="221"/>
        <end position="230"/>
    </location>
</feature>
<dbReference type="InterPro" id="IPR051022">
    <property type="entry name" value="Notch_Cell-Fate_Det"/>
</dbReference>
<keyword evidence="4 9" id="KW-0677">Repeat</keyword>
<dbReference type="GO" id="GO:0032991">
    <property type="term" value="C:protein-containing complex"/>
    <property type="evidence" value="ECO:0007669"/>
    <property type="project" value="TreeGrafter"/>
</dbReference>
<evidence type="ECO:0000259" key="13">
    <source>
        <dbReference type="PROSITE" id="PS51051"/>
    </source>
</evidence>
<evidence type="ECO:0000256" key="3">
    <source>
        <dbReference type="ARBA" id="ARBA00022729"/>
    </source>
</evidence>
<dbReference type="Pfam" id="PF01414">
    <property type="entry name" value="DSL"/>
    <property type="match status" value="1"/>
</dbReference>
<keyword evidence="5" id="KW-0221">Differentiation</keyword>
<proteinExistence type="predicted"/>
<dbReference type="Gene3D" id="2.10.25.10">
    <property type="entry name" value="Laminin"/>
    <property type="match status" value="2"/>
</dbReference>
<evidence type="ECO:0000256" key="5">
    <source>
        <dbReference type="ARBA" id="ARBA00022782"/>
    </source>
</evidence>
<comment type="caution">
    <text evidence="7">Lacks conserved residue(s) required for the propagation of feature annotation.</text>
</comment>
<dbReference type="GO" id="GO:0005886">
    <property type="term" value="C:plasma membrane"/>
    <property type="evidence" value="ECO:0007669"/>
    <property type="project" value="TreeGrafter"/>
</dbReference>
<feature type="domain" description="EGF-like" evidence="12">
    <location>
        <begin position="342"/>
        <end position="387"/>
    </location>
</feature>
<comment type="function">
    <text evidence="9">Putative Notch ligand involved in the mediation of Notch signaling.</text>
</comment>
<dbReference type="InterPro" id="IPR000742">
    <property type="entry name" value="EGF"/>
</dbReference>
<evidence type="ECO:0000256" key="10">
    <source>
        <dbReference type="SAM" id="MobiDB-lite"/>
    </source>
</evidence>
<dbReference type="SMART" id="SM00181">
    <property type="entry name" value="EGF"/>
    <property type="match status" value="4"/>
</dbReference>
<dbReference type="GO" id="GO:0045197">
    <property type="term" value="P:establishment or maintenance of epithelial cell apical/basal polarity"/>
    <property type="evidence" value="ECO:0007669"/>
    <property type="project" value="TreeGrafter"/>
</dbReference>
<evidence type="ECO:0000259" key="12">
    <source>
        <dbReference type="PROSITE" id="PS50026"/>
    </source>
</evidence>
<feature type="disulfide bond" evidence="7">
    <location>
        <begin position="377"/>
        <end position="386"/>
    </location>
</feature>
<dbReference type="InterPro" id="IPR001881">
    <property type="entry name" value="EGF-like_Ca-bd_dom"/>
</dbReference>
<dbReference type="AlphaFoldDB" id="A0A5K3FT12"/>
<dbReference type="Gene3D" id="2.10.25.140">
    <property type="match status" value="1"/>
</dbReference>
<feature type="compositionally biased region" description="Low complexity" evidence="10">
    <location>
        <begin position="466"/>
        <end position="485"/>
    </location>
</feature>